<dbReference type="PANTHER" id="PTHR32114:SF2">
    <property type="entry name" value="ABC TRANSPORTER ABCH.3"/>
    <property type="match status" value="1"/>
</dbReference>
<feature type="domain" description="Rad50/SbcC-type AAA" evidence="1">
    <location>
        <begin position="7"/>
        <end position="221"/>
    </location>
</feature>
<dbReference type="InterPro" id="IPR038729">
    <property type="entry name" value="Rad50/SbcC_AAA"/>
</dbReference>
<name>A0A291I9H9_9CAUD</name>
<dbReference type="SUPFAM" id="SSF75712">
    <property type="entry name" value="Rad50 coiled-coil Zn hook"/>
    <property type="match status" value="1"/>
</dbReference>
<dbReference type="GO" id="GO:0016887">
    <property type="term" value="F:ATP hydrolysis activity"/>
    <property type="evidence" value="ECO:0007669"/>
    <property type="project" value="InterPro"/>
</dbReference>
<dbReference type="Pfam" id="PF13558">
    <property type="entry name" value="SbcC_Walker_B"/>
    <property type="match status" value="1"/>
</dbReference>
<sequence>MKLKLVDIQNFRSIGNIKLDLNNQGLVLIQGVNLDKDDGSSNGAAKSSLYYAIIYAIYGKTPDGVSGDDIVNNKIGKNTHCILEFENNGNSYRIERYRKDSHNKNKVILFRNGEEITKSSNKLTDSAIVSIIGMNITTMLNSLVFGEASVNKFSEATDKERKEILEDITNIRIYKDAQELVKEDLSVIATKVTDLENSIKNYEIRLQDIKGVQESYNQDLKSFSDRLSYYDTRIATAKKEHESVVNLDSFKAKDTLETLKDKLSKVIVKIDSIKLKDTQELQRKLSVLESKITSLNTINNEIANDLKGLAKDYKSIADSDSPVCLYCGNPLDDTHKKKELDRITKEGKDKKAVYFNNKNTLDKFSQAKSPLNKALSEYTGYNNSIKSTLDSLIAEKDGINKDISDIEYAIKKEDSLNDSLKGLIADKESFVATGKPSKPNVPDSSDIENKIKELSGELDSNKQQTDKLTKLKDVFSDRGVKSHVLDLVTPYLTNRVNYYLSILTNGTITATISTQSESKSGNISDKMSIDIDTVDGGSNYNELSTGEKKRVNIAVSLSLQDYVLSKNPEINLNVFDEIFDGLDEDGIMQVMKLLTERNKTIGTIYVISHNQALKDMFNDTIVINKKDGISYVK</sequence>
<organism evidence="2 3">
    <name type="scientific">Lactobacillus phage LpeD</name>
    <dbReference type="NCBI Taxonomy" id="2041210"/>
    <lineage>
        <taxon>Viruses</taxon>
        <taxon>Duplodnaviria</taxon>
        <taxon>Heunggongvirae</taxon>
        <taxon>Uroviricota</taxon>
        <taxon>Caudoviricetes</taxon>
        <taxon>Herelleviridae</taxon>
        <taxon>Elpedvirus</taxon>
        <taxon>Elpedvirus LpeD</taxon>
    </lineage>
</organism>
<dbReference type="GO" id="GO:0006302">
    <property type="term" value="P:double-strand break repair"/>
    <property type="evidence" value="ECO:0007669"/>
    <property type="project" value="InterPro"/>
</dbReference>
<dbReference type="InterPro" id="IPR027417">
    <property type="entry name" value="P-loop_NTPase"/>
</dbReference>
<keyword evidence="3" id="KW-1185">Reference proteome</keyword>
<evidence type="ECO:0000313" key="3">
    <source>
        <dbReference type="Proteomes" id="UP000229296"/>
    </source>
</evidence>
<reference evidence="2 3" key="1">
    <citation type="submission" date="2017-08" db="EMBL/GenBank/DDBJ databases">
        <title>Isolation and Characterization of phages of Lactobacillus pentosus and plantarum.</title>
        <authorList>
            <person name="Qi R."/>
            <person name="Yu M."/>
            <person name="Qiao X."/>
            <person name="Li Y."/>
        </authorList>
    </citation>
    <scope>NUCLEOTIDE SEQUENCE [LARGE SCALE GENOMIC DNA]</scope>
</reference>
<dbReference type="EMBL" id="MF787246">
    <property type="protein sequence ID" value="ATG86344.1"/>
    <property type="molecule type" value="Genomic_DNA"/>
</dbReference>
<evidence type="ECO:0000259" key="1">
    <source>
        <dbReference type="Pfam" id="PF13476"/>
    </source>
</evidence>
<dbReference type="Proteomes" id="UP000229296">
    <property type="component" value="Segment"/>
</dbReference>
<dbReference type="SUPFAM" id="SSF52540">
    <property type="entry name" value="P-loop containing nucleoside triphosphate hydrolases"/>
    <property type="match status" value="1"/>
</dbReference>
<accession>A0A291I9H9</accession>
<protein>
    <submittedName>
        <fullName evidence="2">Recombination related exonuclease</fullName>
    </submittedName>
</protein>
<keyword evidence="2" id="KW-0378">Hydrolase</keyword>
<dbReference type="PANTHER" id="PTHR32114">
    <property type="entry name" value="ABC TRANSPORTER ABCH.3"/>
    <property type="match status" value="1"/>
</dbReference>
<dbReference type="Pfam" id="PF13476">
    <property type="entry name" value="AAA_23"/>
    <property type="match status" value="1"/>
</dbReference>
<keyword evidence="2" id="KW-0269">Exonuclease</keyword>
<dbReference type="GO" id="GO:0004527">
    <property type="term" value="F:exonuclease activity"/>
    <property type="evidence" value="ECO:0007669"/>
    <property type="project" value="UniProtKB-KW"/>
</dbReference>
<dbReference type="Gene3D" id="3.40.50.300">
    <property type="entry name" value="P-loop containing nucleotide triphosphate hydrolases"/>
    <property type="match status" value="2"/>
</dbReference>
<evidence type="ECO:0000313" key="2">
    <source>
        <dbReference type="EMBL" id="ATG86344.1"/>
    </source>
</evidence>
<gene>
    <name evidence="2" type="ORF">LpeD_41</name>
</gene>
<dbReference type="CDD" id="cd00267">
    <property type="entry name" value="ABC_ATPase"/>
    <property type="match status" value="1"/>
</dbReference>
<keyword evidence="2" id="KW-0540">Nuclease</keyword>
<proteinExistence type="predicted"/>